<dbReference type="AlphaFoldDB" id="A0A090RWG3"/>
<evidence type="ECO:0000313" key="2">
    <source>
        <dbReference type="Proteomes" id="UP000029228"/>
    </source>
</evidence>
<evidence type="ECO:0000313" key="1">
    <source>
        <dbReference type="EMBL" id="GAL18529.1"/>
    </source>
</evidence>
<comment type="caution">
    <text evidence="1">The sequence shown here is derived from an EMBL/GenBank/DDBJ whole genome shotgun (WGS) entry which is preliminary data.</text>
</comment>
<dbReference type="Proteomes" id="UP000029228">
    <property type="component" value="Unassembled WGS sequence"/>
</dbReference>
<proteinExistence type="predicted"/>
<organism evidence="1 2">
    <name type="scientific">Vibrio maritimus</name>
    <dbReference type="NCBI Taxonomy" id="990268"/>
    <lineage>
        <taxon>Bacteria</taxon>
        <taxon>Pseudomonadati</taxon>
        <taxon>Pseudomonadota</taxon>
        <taxon>Gammaproteobacteria</taxon>
        <taxon>Vibrionales</taxon>
        <taxon>Vibrionaceae</taxon>
        <taxon>Vibrio</taxon>
    </lineage>
</organism>
<name>A0A090RWG3_9VIBR</name>
<dbReference type="EMBL" id="BBMR01000003">
    <property type="protein sequence ID" value="GAL18529.1"/>
    <property type="molecule type" value="Genomic_DNA"/>
</dbReference>
<reference evidence="1 2" key="1">
    <citation type="submission" date="2014-09" db="EMBL/GenBank/DDBJ databases">
        <title>Vibrio maritimus JCM 19235. (C45) whole genome shotgun sequence.</title>
        <authorList>
            <person name="Sawabe T."/>
            <person name="Meirelles P."/>
            <person name="Nakanishi M."/>
            <person name="Sayaka M."/>
            <person name="Hattori M."/>
            <person name="Ohkuma M."/>
        </authorList>
    </citation>
    <scope>NUCLEOTIDE SEQUENCE [LARGE SCALE GENOMIC DNA]</scope>
    <source>
        <strain evidence="2">JCM19235</strain>
    </source>
</reference>
<gene>
    <name evidence="1" type="ORF">JCM19235_1952</name>
</gene>
<keyword evidence="2" id="KW-1185">Reference proteome</keyword>
<accession>A0A090RWG3</accession>
<sequence>MLTKRATYDISNVSIAINCKRYETLIGTLKHISNRFDQTFGELGGLNVMLSDQQSYYERFVEDARRHVGTVDYRFLHKPIVTTSEAS</sequence>
<dbReference type="STRING" id="990268.JCM19235_1952"/>
<protein>
    <submittedName>
        <fullName evidence="1">Uncharacterized protein</fullName>
    </submittedName>
</protein>